<feature type="signal peptide" evidence="1">
    <location>
        <begin position="1"/>
        <end position="24"/>
    </location>
</feature>
<evidence type="ECO:0000313" key="2">
    <source>
        <dbReference type="EMBL" id="BFP44151.1"/>
    </source>
</evidence>
<dbReference type="EMBL" id="AP035881">
    <property type="protein sequence ID" value="BFP44151.1"/>
    <property type="molecule type" value="Genomic_DNA"/>
</dbReference>
<gene>
    <name evidence="2" type="ORF">KCMC57_05190</name>
</gene>
<dbReference type="AlphaFoldDB" id="A0AB33JLK6"/>
<dbReference type="Pfam" id="PF03995">
    <property type="entry name" value="Inhibitor_I36"/>
    <property type="match status" value="1"/>
</dbReference>
<evidence type="ECO:0000256" key="1">
    <source>
        <dbReference type="SAM" id="SignalP"/>
    </source>
</evidence>
<organism evidence="2">
    <name type="scientific">Kitasatospora sp. CMC57</name>
    <dbReference type="NCBI Taxonomy" id="3231513"/>
    <lineage>
        <taxon>Bacteria</taxon>
        <taxon>Bacillati</taxon>
        <taxon>Actinomycetota</taxon>
        <taxon>Actinomycetes</taxon>
        <taxon>Kitasatosporales</taxon>
        <taxon>Streptomycetaceae</taxon>
        <taxon>Kitasatospora</taxon>
    </lineage>
</organism>
<feature type="chain" id="PRO_5044321291" evidence="1">
    <location>
        <begin position="25"/>
        <end position="131"/>
    </location>
</feature>
<protein>
    <submittedName>
        <fullName evidence="2">Peptidase inhibitor family I36 protein</fullName>
    </submittedName>
</protein>
<proteinExistence type="predicted"/>
<name>A0AB33JLK6_9ACTN</name>
<reference evidence="2" key="1">
    <citation type="submission" date="2024-07" db="EMBL/GenBank/DDBJ databases">
        <title>Complete genome sequences of cellulolytic bacteria, Kitasatospora sp. CMC57 and Streptomyces sp. CMC78, isolated from Japanese agricultural soil.</title>
        <authorList>
            <person name="Hashimoto T."/>
            <person name="Ito M."/>
            <person name="Iwamoto M."/>
            <person name="Fukahori D."/>
            <person name="Shoda T."/>
            <person name="Sakoda M."/>
            <person name="Morohoshi T."/>
            <person name="Mitsuboshi M."/>
            <person name="Nishizawa T."/>
        </authorList>
    </citation>
    <scope>NUCLEOTIDE SEQUENCE</scope>
    <source>
        <strain evidence="2">CMC57</strain>
    </source>
</reference>
<dbReference type="RefSeq" id="WP_407986748.1">
    <property type="nucleotide sequence ID" value="NZ_AP035881.2"/>
</dbReference>
<accession>A0AB33JLK6</accession>
<sequence length="131" mass="14061">MKRTLKLAAAALGAALLIPAFATAAHADASDCPESYFCLFYNSNEQGSHFVVSQSIPDLAGYTFNSPGNGQGQHVKNNAASAVDNSCLTVWVYYNSNYSGPSDMFNYHQAANLDNTYNENASVKYAIPFCG</sequence>
<keyword evidence="1" id="KW-0732">Signal</keyword>